<organism evidence="1 2">
    <name type="scientific">Penicillium citrinum</name>
    <dbReference type="NCBI Taxonomy" id="5077"/>
    <lineage>
        <taxon>Eukaryota</taxon>
        <taxon>Fungi</taxon>
        <taxon>Dikarya</taxon>
        <taxon>Ascomycota</taxon>
        <taxon>Pezizomycotina</taxon>
        <taxon>Eurotiomycetes</taxon>
        <taxon>Eurotiomycetidae</taxon>
        <taxon>Eurotiales</taxon>
        <taxon>Aspergillaceae</taxon>
        <taxon>Penicillium</taxon>
    </lineage>
</organism>
<proteinExistence type="predicted"/>
<gene>
    <name evidence="1" type="ORF">N7469_011331</name>
</gene>
<name>A0A9W9ND88_PENCI</name>
<dbReference type="EMBL" id="JAPQKT010000010">
    <property type="protein sequence ID" value="KAJ5217706.1"/>
    <property type="molecule type" value="Genomic_DNA"/>
</dbReference>
<accession>A0A9W9ND88</accession>
<dbReference type="GeneID" id="81389403"/>
<dbReference type="Proteomes" id="UP001147733">
    <property type="component" value="Unassembled WGS sequence"/>
</dbReference>
<reference evidence="1" key="2">
    <citation type="journal article" date="2023" name="IMA Fungus">
        <title>Comparative genomic study of the Penicillium genus elucidates a diverse pangenome and 15 lateral gene transfer events.</title>
        <authorList>
            <person name="Petersen C."/>
            <person name="Sorensen T."/>
            <person name="Nielsen M.R."/>
            <person name="Sondergaard T.E."/>
            <person name="Sorensen J.L."/>
            <person name="Fitzpatrick D.A."/>
            <person name="Frisvad J.C."/>
            <person name="Nielsen K.L."/>
        </authorList>
    </citation>
    <scope>NUCLEOTIDE SEQUENCE</scope>
    <source>
        <strain evidence="1">IBT 23319</strain>
    </source>
</reference>
<reference evidence="1" key="1">
    <citation type="submission" date="2022-11" db="EMBL/GenBank/DDBJ databases">
        <authorList>
            <person name="Petersen C."/>
        </authorList>
    </citation>
    <scope>NUCLEOTIDE SEQUENCE</scope>
    <source>
        <strain evidence="1">IBT 23319</strain>
    </source>
</reference>
<dbReference type="AlphaFoldDB" id="A0A9W9ND88"/>
<evidence type="ECO:0000313" key="1">
    <source>
        <dbReference type="EMBL" id="KAJ5217706.1"/>
    </source>
</evidence>
<sequence>MASYNKFTKIGSGYYSSKADFAQEIFGYPRLLEILRLDYNIRLLAQREESLYHKARAWKKTIDIGNDMEQLPVDFDFEIRSAQAQRIKNEHTMFRLISELPSWVTAHFDSLRRDRLWYMRKEMVEEDVAAGDVDAVPGDPCQRRRKAEATALQSVGVVEAFEIQVLPRRI</sequence>
<protein>
    <submittedName>
        <fullName evidence="1">Uncharacterized protein</fullName>
    </submittedName>
</protein>
<comment type="caution">
    <text evidence="1">The sequence shown here is derived from an EMBL/GenBank/DDBJ whole genome shotgun (WGS) entry which is preliminary data.</text>
</comment>
<evidence type="ECO:0000313" key="2">
    <source>
        <dbReference type="Proteomes" id="UP001147733"/>
    </source>
</evidence>
<keyword evidence="2" id="KW-1185">Reference proteome</keyword>
<dbReference type="RefSeq" id="XP_056495300.1">
    <property type="nucleotide sequence ID" value="XM_056650236.1"/>
</dbReference>